<comment type="catalytic activity">
    <reaction evidence="10 11">
        <text>5,6-dimethylbenzimidazole + nicotinate beta-D-ribonucleotide = alpha-ribazole 5'-phosphate + nicotinate + H(+)</text>
        <dbReference type="Rhea" id="RHEA:11196"/>
        <dbReference type="ChEBI" id="CHEBI:15378"/>
        <dbReference type="ChEBI" id="CHEBI:15890"/>
        <dbReference type="ChEBI" id="CHEBI:32544"/>
        <dbReference type="ChEBI" id="CHEBI:57502"/>
        <dbReference type="ChEBI" id="CHEBI:57918"/>
        <dbReference type="EC" id="2.4.2.21"/>
    </reaction>
</comment>
<evidence type="ECO:0000313" key="13">
    <source>
        <dbReference type="Proteomes" id="UP000712157"/>
    </source>
</evidence>
<comment type="caution">
    <text evidence="12">The sequence shown here is derived from an EMBL/GenBank/DDBJ whole genome shotgun (WGS) entry which is preliminary data.</text>
</comment>
<dbReference type="NCBIfam" id="TIGR03160">
    <property type="entry name" value="cobT_DBIPRT"/>
    <property type="match status" value="1"/>
</dbReference>
<reference evidence="12" key="1">
    <citation type="submission" date="2021-06" db="EMBL/GenBank/DDBJ databases">
        <title>Description of novel taxa of the family Lachnospiraceae.</title>
        <authorList>
            <person name="Chaplin A.V."/>
            <person name="Sokolova S.R."/>
            <person name="Pikina A.P."/>
            <person name="Korzhanova M."/>
            <person name="Belova V."/>
            <person name="Korostin D."/>
            <person name="Efimov B.A."/>
        </authorList>
    </citation>
    <scope>NUCLEOTIDE SEQUENCE</scope>
    <source>
        <strain evidence="12">ASD5720</strain>
    </source>
</reference>
<dbReference type="Gene3D" id="1.10.1610.10">
    <property type="match status" value="1"/>
</dbReference>
<dbReference type="InterPro" id="IPR023195">
    <property type="entry name" value="Nict_dMeBzImd_PRibTrfase_N"/>
</dbReference>
<dbReference type="Proteomes" id="UP000712157">
    <property type="component" value="Unassembled WGS sequence"/>
</dbReference>
<name>A0A949K712_9FIRM</name>
<evidence type="ECO:0000256" key="5">
    <source>
        <dbReference type="ARBA" id="ARBA00015486"/>
    </source>
</evidence>
<keyword evidence="8 11" id="KW-0808">Transferase</keyword>
<dbReference type="AlphaFoldDB" id="A0A949K712"/>
<dbReference type="Pfam" id="PF02277">
    <property type="entry name" value="DBI_PRT"/>
    <property type="match status" value="1"/>
</dbReference>
<comment type="similarity">
    <text evidence="3 11">Belongs to the CobT family.</text>
</comment>
<keyword evidence="7 11" id="KW-0328">Glycosyltransferase</keyword>
<accession>A0A949K712</accession>
<dbReference type="Gene3D" id="3.40.50.10210">
    <property type="match status" value="1"/>
</dbReference>
<feature type="active site" description="Proton acceptor" evidence="11">
    <location>
        <position position="308"/>
    </location>
</feature>
<proteinExistence type="inferred from homology"/>
<evidence type="ECO:0000256" key="8">
    <source>
        <dbReference type="ARBA" id="ARBA00022679"/>
    </source>
</evidence>
<dbReference type="NCBIfam" id="NF000996">
    <property type="entry name" value="PRK00105.1"/>
    <property type="match status" value="1"/>
</dbReference>
<dbReference type="SUPFAM" id="SSF52733">
    <property type="entry name" value="Nicotinate mononucleotide:5,6-dimethylbenzimidazole phosphoribosyltransferase (CobT)"/>
    <property type="match status" value="1"/>
</dbReference>
<sequence>MPCGIDEAAAARAAERWDSIAKPLKGLGRLEELVTQIAGITGNENVRIGKRAVIVMCADNGIVEEGVTQTDSEVTAIVSLNIAGGTASINRMSDRAGIDVIPVDIGIAREIAHPNLRAMKAAYGTRNFLKEPAMSEQEVCRAVDAGIRLVRECREQGYELLATGEMGIGNTTTSSALIAAYLGLSAKETVGRGAGLNEEGLARKRRVIAQALKTYPVERMSPLEILRTLGGLDLAGMAGVFMGGALYRIPVIVDGLISAAAALAAVRICPQVRPFLLASHLSREPAAEPVMKELGLSPVIDGHLALGEGTGAVLLVPMLDMALEVYRENDSFAEIGIEAYQEYEDSGKNVDTAGLESAGEIR</sequence>
<dbReference type="EC" id="2.4.2.21" evidence="4 11"/>
<evidence type="ECO:0000256" key="2">
    <source>
        <dbReference type="ARBA" id="ARBA00005049"/>
    </source>
</evidence>
<dbReference type="PANTHER" id="PTHR43463:SF1">
    <property type="entry name" value="NICOTINATE-NUCLEOTIDE--DIMETHYLBENZIMIDAZOLE PHOSPHORIBOSYLTRANSFERASE"/>
    <property type="match status" value="1"/>
</dbReference>
<dbReference type="FunFam" id="3.40.50.10210:FF:000001">
    <property type="entry name" value="Nicotinate-nucleotide--dimethylbenzimidazole phosphoribosyltransferase"/>
    <property type="match status" value="1"/>
</dbReference>
<evidence type="ECO:0000313" key="12">
    <source>
        <dbReference type="EMBL" id="MBU9736492.1"/>
    </source>
</evidence>
<evidence type="ECO:0000256" key="7">
    <source>
        <dbReference type="ARBA" id="ARBA00022676"/>
    </source>
</evidence>
<evidence type="ECO:0000256" key="4">
    <source>
        <dbReference type="ARBA" id="ARBA00011991"/>
    </source>
</evidence>
<evidence type="ECO:0000256" key="6">
    <source>
        <dbReference type="ARBA" id="ARBA00022573"/>
    </source>
</evidence>
<organism evidence="12 13">
    <name type="scientific">Diplocloster agilis</name>
    <dbReference type="NCBI Taxonomy" id="2850323"/>
    <lineage>
        <taxon>Bacteria</taxon>
        <taxon>Bacillati</taxon>
        <taxon>Bacillota</taxon>
        <taxon>Clostridia</taxon>
        <taxon>Lachnospirales</taxon>
        <taxon>Lachnospiraceae</taxon>
        <taxon>Diplocloster</taxon>
    </lineage>
</organism>
<gene>
    <name evidence="11 12" type="primary">cobT</name>
    <name evidence="12" type="ORF">KTH89_08080</name>
</gene>
<dbReference type="EMBL" id="JAHQCW010000010">
    <property type="protein sequence ID" value="MBU9736492.1"/>
    <property type="molecule type" value="Genomic_DNA"/>
</dbReference>
<evidence type="ECO:0000256" key="1">
    <source>
        <dbReference type="ARBA" id="ARBA00002197"/>
    </source>
</evidence>
<dbReference type="PANTHER" id="PTHR43463">
    <property type="entry name" value="NICOTINATE-NUCLEOTIDE--DIMETHYLBENZIMIDAZOLE PHOSPHORIBOSYLTRANSFERASE"/>
    <property type="match status" value="1"/>
</dbReference>
<dbReference type="InterPro" id="IPR017846">
    <property type="entry name" value="Nict_dMeBzImd_PRibTrfase_bact"/>
</dbReference>
<dbReference type="GO" id="GO:0008939">
    <property type="term" value="F:nicotinate-nucleotide-dimethylbenzimidazole phosphoribosyltransferase activity"/>
    <property type="evidence" value="ECO:0007669"/>
    <property type="project" value="UniProtKB-UniRule"/>
</dbReference>
<protein>
    <recommendedName>
        <fullName evidence="5 11">Nicotinate-nucleotide--dimethylbenzimidazole phosphoribosyltransferase</fullName>
        <shortName evidence="11">NN:DBI PRT</shortName>
        <ecNumber evidence="4 11">2.4.2.21</ecNumber>
    </recommendedName>
    <alternativeName>
        <fullName evidence="9 11">N(1)-alpha-phosphoribosyltransferase</fullName>
    </alternativeName>
</protein>
<evidence type="ECO:0000256" key="11">
    <source>
        <dbReference type="HAMAP-Rule" id="MF_00230"/>
    </source>
</evidence>
<dbReference type="GO" id="GO:0009236">
    <property type="term" value="P:cobalamin biosynthetic process"/>
    <property type="evidence" value="ECO:0007669"/>
    <property type="project" value="UniProtKB-UniRule"/>
</dbReference>
<keyword evidence="6 11" id="KW-0169">Cobalamin biosynthesis</keyword>
<evidence type="ECO:0000256" key="9">
    <source>
        <dbReference type="ARBA" id="ARBA00030686"/>
    </source>
</evidence>
<dbReference type="InterPro" id="IPR003200">
    <property type="entry name" value="Nict_dMeBzImd_PRibTrfase"/>
</dbReference>
<dbReference type="InterPro" id="IPR036087">
    <property type="entry name" value="Nict_dMeBzImd_PRibTrfase_sf"/>
</dbReference>
<dbReference type="HAMAP" id="MF_00230">
    <property type="entry name" value="CobT"/>
    <property type="match status" value="1"/>
</dbReference>
<comment type="pathway">
    <text evidence="2 11">Nucleoside biosynthesis; alpha-ribazole biosynthesis; alpha-ribazole from 5,6-dimethylbenzimidazole: step 1/2.</text>
</comment>
<dbReference type="CDD" id="cd02439">
    <property type="entry name" value="DMB-PRT_CobT"/>
    <property type="match status" value="1"/>
</dbReference>
<evidence type="ECO:0000256" key="10">
    <source>
        <dbReference type="ARBA" id="ARBA00047340"/>
    </source>
</evidence>
<evidence type="ECO:0000256" key="3">
    <source>
        <dbReference type="ARBA" id="ARBA00007110"/>
    </source>
</evidence>
<keyword evidence="13" id="KW-1185">Reference proteome</keyword>
<comment type="function">
    <text evidence="1 11">Catalyzes the synthesis of alpha-ribazole-5'-phosphate from nicotinate mononucleotide (NAMN) and 5,6-dimethylbenzimidazole (DMB).</text>
</comment>